<dbReference type="InterPro" id="IPR036047">
    <property type="entry name" value="F-box-like_dom_sf"/>
</dbReference>
<organism evidence="2 3">
    <name type="scientific">Dactylellina haptotyla (strain CBS 200.50)</name>
    <name type="common">Nematode-trapping fungus</name>
    <name type="synonym">Monacrosporium haptotylum</name>
    <dbReference type="NCBI Taxonomy" id="1284197"/>
    <lineage>
        <taxon>Eukaryota</taxon>
        <taxon>Fungi</taxon>
        <taxon>Dikarya</taxon>
        <taxon>Ascomycota</taxon>
        <taxon>Pezizomycotina</taxon>
        <taxon>Orbiliomycetes</taxon>
        <taxon>Orbiliales</taxon>
        <taxon>Orbiliaceae</taxon>
        <taxon>Dactylellina</taxon>
    </lineage>
</organism>
<dbReference type="STRING" id="1284197.S8A5E5"/>
<dbReference type="Pfam" id="PF00646">
    <property type="entry name" value="F-box"/>
    <property type="match status" value="1"/>
</dbReference>
<keyword evidence="3" id="KW-1185">Reference proteome</keyword>
<reference evidence="3" key="2">
    <citation type="submission" date="2013-04" db="EMBL/GenBank/DDBJ databases">
        <title>Genomic mechanisms accounting for the adaptation to parasitism in nematode-trapping fungi.</title>
        <authorList>
            <person name="Ahren D.G."/>
        </authorList>
    </citation>
    <scope>NUCLEOTIDE SEQUENCE [LARGE SCALE GENOMIC DNA]</scope>
    <source>
        <strain evidence="3">CBS 200.50</strain>
    </source>
</reference>
<reference evidence="2 3" key="1">
    <citation type="journal article" date="2013" name="PLoS Genet.">
        <title>Genomic mechanisms accounting for the adaptation to parasitism in nematode-trapping fungi.</title>
        <authorList>
            <person name="Meerupati T."/>
            <person name="Andersson K.M."/>
            <person name="Friman E."/>
            <person name="Kumar D."/>
            <person name="Tunlid A."/>
            <person name="Ahren D."/>
        </authorList>
    </citation>
    <scope>NUCLEOTIDE SEQUENCE [LARGE SCALE GENOMIC DNA]</scope>
    <source>
        <strain evidence="2 3">CBS 200.50</strain>
    </source>
</reference>
<dbReference type="OrthoDB" id="5286970at2759"/>
<comment type="caution">
    <text evidence="2">The sequence shown here is derived from an EMBL/GenBank/DDBJ whole genome shotgun (WGS) entry which is preliminary data.</text>
</comment>
<proteinExistence type="predicted"/>
<dbReference type="HOGENOM" id="CLU_366383_0_0_1"/>
<dbReference type="AlphaFoldDB" id="S8A5E5"/>
<name>S8A5E5_DACHA</name>
<feature type="domain" description="F-box" evidence="1">
    <location>
        <begin position="12"/>
        <end position="48"/>
    </location>
</feature>
<protein>
    <recommendedName>
        <fullName evidence="1">F-box domain-containing protein</fullName>
    </recommendedName>
</protein>
<gene>
    <name evidence="2" type="ORF">H072_8074</name>
</gene>
<sequence length="761" mass="87710">MASEMLETPNSLSPFLNLPFDILFGIVNYLSFRDIIALSLTAKGLRGLCPPRPSVGEQKAICFSHIQHGYLAKPVIPSQPHKCPYCRVPICPPTCRTAVILDSDSGFCFPRNLFPVHLAIFKYADTTHGNRHNFQTFPPRRRPSTTEYPYSTIWCEHHRCPKDLLANEKYYNIENGMGATLFVREYEWWRQNKVLCHEVDVGYWIHDRWTVGYKKPLTLNARFRNLGLHTSPFVPKYSEFAEDEIEDVLDDTDNNNDDDLAPIHEKFYYDKMCLHCLSAVPRISPRKDFRQGNFLAYLCECIDEASVTSLAQPNVAVNPWITPARLTRKAVRSRGCLNCGTASVKFTRIEAFDFVEDNECDRLTARGKGLRREGFWVYLATKCQIGYDICPTAVEKERLYPVDPEQHSELSDIVRGETEEFMAGQRSYVHRKLDFETQRINRIAGIAIAIFVTITSAEIAWSSLDVFDILLHSKEDRELWAALTMEIKFIRDWYINYGPITRDPDHKYPAWLKPWDELAVDALKIIEDVRVKFEPVDTDTEEFTYALAILEGKFKIDSELDAVTILDTLDGYLQDVPKWVKGVVNLVKGVQSYQVNPYSVIFWFFDGSLVRGTSGGDTMVSWQTSRPGDIRKLLLHSKLEFGWAGAEFQTQQEFLRTFSEDFDYPDLITLETLTTYCTYYSEKLRAMFEIVDRIRKSDAFKSLYEVSGFPLPRDLERFYNQYRNMPPAQRRITLARDIVTLSDAEEVRAVADTIFSSNDAS</sequence>
<dbReference type="SUPFAM" id="SSF81383">
    <property type="entry name" value="F-box domain"/>
    <property type="match status" value="1"/>
</dbReference>
<dbReference type="InterPro" id="IPR001810">
    <property type="entry name" value="F-box_dom"/>
</dbReference>
<evidence type="ECO:0000313" key="3">
    <source>
        <dbReference type="Proteomes" id="UP000015100"/>
    </source>
</evidence>
<dbReference type="PROSITE" id="PS50181">
    <property type="entry name" value="FBOX"/>
    <property type="match status" value="1"/>
</dbReference>
<dbReference type="EMBL" id="AQGS01000575">
    <property type="protein sequence ID" value="EPS38245.1"/>
    <property type="molecule type" value="Genomic_DNA"/>
</dbReference>
<accession>S8A5E5</accession>
<dbReference type="Proteomes" id="UP000015100">
    <property type="component" value="Unassembled WGS sequence"/>
</dbReference>
<evidence type="ECO:0000313" key="2">
    <source>
        <dbReference type="EMBL" id="EPS38245.1"/>
    </source>
</evidence>
<evidence type="ECO:0000259" key="1">
    <source>
        <dbReference type="PROSITE" id="PS50181"/>
    </source>
</evidence>